<dbReference type="CDD" id="cd02947">
    <property type="entry name" value="TRX_family"/>
    <property type="match status" value="1"/>
</dbReference>
<feature type="chain" id="PRO_5045472728" description="Thioredoxin" evidence="1">
    <location>
        <begin position="21"/>
        <end position="203"/>
    </location>
</feature>
<dbReference type="InterPro" id="IPR036249">
    <property type="entry name" value="Thioredoxin-like_sf"/>
</dbReference>
<evidence type="ECO:0000313" key="2">
    <source>
        <dbReference type="EMBL" id="GAA4900035.1"/>
    </source>
</evidence>
<accession>A0ABP9FDT6</accession>
<sequence>MNTLRTVSLAAMLVPALVVAQPEAPIDHKKMLSIMSGTQDMSAPQAQGNPHAAMGGMQGNPHGGEVMQEAILTGELDANRMIFELVPMGRSYLDYQVDTQALAPLQGYSKATEITVILGTWCGTCHVYTPAFIKIMKALDNANIQVRYIGVDKQRQAGDVSLDGIEFNTIPTYIIAQEGKEIGRIAGEPETSLERDLVRILTQ</sequence>
<evidence type="ECO:0000256" key="1">
    <source>
        <dbReference type="SAM" id="SignalP"/>
    </source>
</evidence>
<evidence type="ECO:0008006" key="4">
    <source>
        <dbReference type="Google" id="ProtNLM"/>
    </source>
</evidence>
<protein>
    <recommendedName>
        <fullName evidence="4">Thioredoxin</fullName>
    </recommendedName>
</protein>
<dbReference type="RefSeq" id="WP_345336996.1">
    <property type="nucleotide sequence ID" value="NZ_BAABJZ010000102.1"/>
</dbReference>
<keyword evidence="1" id="KW-0732">Signal</keyword>
<proteinExistence type="predicted"/>
<organism evidence="2 3">
    <name type="scientific">Ferrimonas pelagia</name>
    <dbReference type="NCBI Taxonomy" id="1177826"/>
    <lineage>
        <taxon>Bacteria</taxon>
        <taxon>Pseudomonadati</taxon>
        <taxon>Pseudomonadota</taxon>
        <taxon>Gammaproteobacteria</taxon>
        <taxon>Alteromonadales</taxon>
        <taxon>Ferrimonadaceae</taxon>
        <taxon>Ferrimonas</taxon>
    </lineage>
</organism>
<dbReference type="SUPFAM" id="SSF52833">
    <property type="entry name" value="Thioredoxin-like"/>
    <property type="match status" value="1"/>
</dbReference>
<evidence type="ECO:0000313" key="3">
    <source>
        <dbReference type="Proteomes" id="UP001499988"/>
    </source>
</evidence>
<dbReference type="EMBL" id="BAABJZ010000102">
    <property type="protein sequence ID" value="GAA4900035.1"/>
    <property type="molecule type" value="Genomic_DNA"/>
</dbReference>
<dbReference type="Pfam" id="PF14595">
    <property type="entry name" value="Thioredoxin_9"/>
    <property type="match status" value="1"/>
</dbReference>
<feature type="signal peptide" evidence="1">
    <location>
        <begin position="1"/>
        <end position="20"/>
    </location>
</feature>
<keyword evidence="3" id="KW-1185">Reference proteome</keyword>
<gene>
    <name evidence="2" type="ORF">GCM10023333_37270</name>
</gene>
<name>A0ABP9FDT6_9GAMM</name>
<dbReference type="Gene3D" id="3.40.30.10">
    <property type="entry name" value="Glutaredoxin"/>
    <property type="match status" value="1"/>
</dbReference>
<comment type="caution">
    <text evidence="2">The sequence shown here is derived from an EMBL/GenBank/DDBJ whole genome shotgun (WGS) entry which is preliminary data.</text>
</comment>
<reference evidence="3" key="1">
    <citation type="journal article" date="2019" name="Int. J. Syst. Evol. Microbiol.">
        <title>The Global Catalogue of Microorganisms (GCM) 10K type strain sequencing project: providing services to taxonomists for standard genome sequencing and annotation.</title>
        <authorList>
            <consortium name="The Broad Institute Genomics Platform"/>
            <consortium name="The Broad Institute Genome Sequencing Center for Infectious Disease"/>
            <person name="Wu L."/>
            <person name="Ma J."/>
        </authorList>
    </citation>
    <scope>NUCLEOTIDE SEQUENCE [LARGE SCALE GENOMIC DNA]</scope>
    <source>
        <strain evidence="3">JCM 18401</strain>
    </source>
</reference>
<dbReference type="Proteomes" id="UP001499988">
    <property type="component" value="Unassembled WGS sequence"/>
</dbReference>